<gene>
    <name evidence="6" type="ORF">ENN98_05175</name>
</gene>
<dbReference type="AlphaFoldDB" id="A0A7C2XRH8"/>
<comment type="caution">
    <text evidence="6">The sequence shown here is derived from an EMBL/GenBank/DDBJ whole genome shotgun (WGS) entry which is preliminary data.</text>
</comment>
<dbReference type="SUPFAM" id="SSF48498">
    <property type="entry name" value="Tetracyclin repressor-like, C-terminal domain"/>
    <property type="match status" value="1"/>
</dbReference>
<dbReference type="SUPFAM" id="SSF46689">
    <property type="entry name" value="Homeodomain-like"/>
    <property type="match status" value="1"/>
</dbReference>
<protein>
    <submittedName>
        <fullName evidence="6">TetR/AcrR family transcriptional regulator</fullName>
    </submittedName>
</protein>
<dbReference type="EMBL" id="DSDS01000117">
    <property type="protein sequence ID" value="HET98071.1"/>
    <property type="molecule type" value="Genomic_DNA"/>
</dbReference>
<dbReference type="PANTHER" id="PTHR30055">
    <property type="entry name" value="HTH-TYPE TRANSCRIPTIONAL REGULATOR RUTR"/>
    <property type="match status" value="1"/>
</dbReference>
<dbReference type="InterPro" id="IPR036271">
    <property type="entry name" value="Tet_transcr_reg_TetR-rel_C_sf"/>
</dbReference>
<dbReference type="PROSITE" id="PS50977">
    <property type="entry name" value="HTH_TETR_2"/>
    <property type="match status" value="1"/>
</dbReference>
<evidence type="ECO:0000313" key="6">
    <source>
        <dbReference type="EMBL" id="HET98071.1"/>
    </source>
</evidence>
<dbReference type="InterPro" id="IPR001647">
    <property type="entry name" value="HTH_TetR"/>
</dbReference>
<dbReference type="PRINTS" id="PR00455">
    <property type="entry name" value="HTHTETR"/>
</dbReference>
<evidence type="ECO:0000259" key="5">
    <source>
        <dbReference type="PROSITE" id="PS50977"/>
    </source>
</evidence>
<keyword evidence="2 4" id="KW-0238">DNA-binding</keyword>
<evidence type="ECO:0000256" key="1">
    <source>
        <dbReference type="ARBA" id="ARBA00023015"/>
    </source>
</evidence>
<keyword evidence="1" id="KW-0805">Transcription regulation</keyword>
<reference evidence="6" key="1">
    <citation type="journal article" date="2020" name="mSystems">
        <title>Genome- and Community-Level Interaction Insights into Carbon Utilization and Element Cycling Functions of Hydrothermarchaeota in Hydrothermal Sediment.</title>
        <authorList>
            <person name="Zhou Z."/>
            <person name="Liu Y."/>
            <person name="Xu W."/>
            <person name="Pan J."/>
            <person name="Luo Z.H."/>
            <person name="Li M."/>
        </authorList>
    </citation>
    <scope>NUCLEOTIDE SEQUENCE [LARGE SCALE GENOMIC DNA]</scope>
    <source>
        <strain evidence="6">SpSt-1224</strain>
    </source>
</reference>
<dbReference type="Proteomes" id="UP000885986">
    <property type="component" value="Unassembled WGS sequence"/>
</dbReference>
<accession>A0A7C2XRH8</accession>
<dbReference type="InterPro" id="IPR050109">
    <property type="entry name" value="HTH-type_TetR-like_transc_reg"/>
</dbReference>
<keyword evidence="3" id="KW-0804">Transcription</keyword>
<feature type="domain" description="HTH tetR-type" evidence="5">
    <location>
        <begin position="13"/>
        <end position="73"/>
    </location>
</feature>
<dbReference type="Gene3D" id="1.10.357.10">
    <property type="entry name" value="Tetracycline Repressor, domain 2"/>
    <property type="match status" value="1"/>
</dbReference>
<dbReference type="PANTHER" id="PTHR30055:SF234">
    <property type="entry name" value="HTH-TYPE TRANSCRIPTIONAL REGULATOR BETI"/>
    <property type="match status" value="1"/>
</dbReference>
<dbReference type="GO" id="GO:0000976">
    <property type="term" value="F:transcription cis-regulatory region binding"/>
    <property type="evidence" value="ECO:0007669"/>
    <property type="project" value="TreeGrafter"/>
</dbReference>
<sequence length="198" mass="22580">MDLIKKKRTIDPEGKARRVFASARKLFVDKGYYRVSIPDIVRSSGVSTGAIYNLFGSKENLAKILHKKTLGDFNEMFLQRLHGRETTFDKLRVFAELIYELTEEDPAMMEYLLFMKHAEFMEESAPVCFSEPFMVIRQIIAAGMKQGEIRQADVFIAAVSFTGAILRPAQLRIQCVLKEPLTSMTEQLMDNAWSAIKS</sequence>
<evidence type="ECO:0000256" key="2">
    <source>
        <dbReference type="ARBA" id="ARBA00023125"/>
    </source>
</evidence>
<dbReference type="Gene3D" id="1.10.10.60">
    <property type="entry name" value="Homeodomain-like"/>
    <property type="match status" value="1"/>
</dbReference>
<name>A0A7C2XRH8_9BACT</name>
<organism evidence="6">
    <name type="scientific">Desulfurivibrio alkaliphilus</name>
    <dbReference type="NCBI Taxonomy" id="427923"/>
    <lineage>
        <taxon>Bacteria</taxon>
        <taxon>Pseudomonadati</taxon>
        <taxon>Thermodesulfobacteriota</taxon>
        <taxon>Desulfobulbia</taxon>
        <taxon>Desulfobulbales</taxon>
        <taxon>Desulfobulbaceae</taxon>
        <taxon>Desulfurivibrio</taxon>
    </lineage>
</organism>
<evidence type="ECO:0000256" key="3">
    <source>
        <dbReference type="ARBA" id="ARBA00023163"/>
    </source>
</evidence>
<dbReference type="InterPro" id="IPR009057">
    <property type="entry name" value="Homeodomain-like_sf"/>
</dbReference>
<dbReference type="Pfam" id="PF00440">
    <property type="entry name" value="TetR_N"/>
    <property type="match status" value="1"/>
</dbReference>
<dbReference type="GO" id="GO:0003700">
    <property type="term" value="F:DNA-binding transcription factor activity"/>
    <property type="evidence" value="ECO:0007669"/>
    <property type="project" value="TreeGrafter"/>
</dbReference>
<proteinExistence type="predicted"/>
<evidence type="ECO:0000256" key="4">
    <source>
        <dbReference type="PROSITE-ProRule" id="PRU00335"/>
    </source>
</evidence>
<feature type="DNA-binding region" description="H-T-H motif" evidence="4">
    <location>
        <begin position="36"/>
        <end position="55"/>
    </location>
</feature>